<accession>A0A8J7SWP0</accession>
<dbReference type="PANTHER" id="PTHR20854">
    <property type="entry name" value="INOSITOL MONOPHOSPHATASE"/>
    <property type="match status" value="1"/>
</dbReference>
<dbReference type="InterPro" id="IPR020550">
    <property type="entry name" value="Inositol_monophosphatase_CS"/>
</dbReference>
<dbReference type="GO" id="GO:0007165">
    <property type="term" value="P:signal transduction"/>
    <property type="evidence" value="ECO:0007669"/>
    <property type="project" value="TreeGrafter"/>
</dbReference>
<dbReference type="GO" id="GO:0008934">
    <property type="term" value="F:inositol monophosphate 1-phosphatase activity"/>
    <property type="evidence" value="ECO:0007669"/>
    <property type="project" value="TreeGrafter"/>
</dbReference>
<dbReference type="PROSITE" id="PS00630">
    <property type="entry name" value="IMP_2"/>
    <property type="match status" value="1"/>
</dbReference>
<feature type="binding site" evidence="4">
    <location>
        <position position="87"/>
    </location>
    <ligand>
        <name>Mg(2+)</name>
        <dbReference type="ChEBI" id="CHEBI:18420"/>
        <label>1</label>
        <note>catalytic</note>
    </ligand>
</feature>
<dbReference type="InterPro" id="IPR000760">
    <property type="entry name" value="Inositol_monophosphatase-like"/>
</dbReference>
<keyword evidence="6" id="KW-1185">Reference proteome</keyword>
<keyword evidence="2 4" id="KW-0479">Metal-binding</keyword>
<dbReference type="Pfam" id="PF00459">
    <property type="entry name" value="Inositol_P"/>
    <property type="match status" value="1"/>
</dbReference>
<dbReference type="GO" id="GO:0006020">
    <property type="term" value="P:inositol metabolic process"/>
    <property type="evidence" value="ECO:0007669"/>
    <property type="project" value="TreeGrafter"/>
</dbReference>
<comment type="cofactor">
    <cofactor evidence="4">
        <name>Mg(2+)</name>
        <dbReference type="ChEBI" id="CHEBI:18420"/>
    </cofactor>
</comment>
<dbReference type="Gene3D" id="3.40.190.80">
    <property type="match status" value="1"/>
</dbReference>
<gene>
    <name evidence="5" type="ORF">JI744_13575</name>
</gene>
<comment type="similarity">
    <text evidence="1">Belongs to the inositol monophosphatase superfamily.</text>
</comment>
<sequence length="256" mass="27126">MPERDLSLLTEAAQEAGRIALRYWQADPQVWEKPGLGPVTEADLAVNDMLLARLCGARPGYGWLSEESTDDGSRQDAEHLFIIDPIDGTRAFIAGESTFAVSLAVAHRGQVTAAVVHLPALGQTYTAHVGGPALRNGAPIHATSCASAAEARILASKPVLASEHWHQVPAFDRHFRASIAYRLALVADGSFDGMLSFRPSWEWDIAAGHLIATCAGAVVSDAKGRPISYNSPAARSNGIIAAAPGLHADLVSHLRA</sequence>
<proteinExistence type="inferred from homology"/>
<dbReference type="RefSeq" id="WP_202661672.1">
    <property type="nucleotide sequence ID" value="NZ_JAESVP010000006.1"/>
</dbReference>
<feature type="binding site" evidence="4">
    <location>
        <position position="86"/>
    </location>
    <ligand>
        <name>Mg(2+)</name>
        <dbReference type="ChEBI" id="CHEBI:18420"/>
        <label>1</label>
        <note>catalytic</note>
    </ligand>
</feature>
<protein>
    <submittedName>
        <fullName evidence="5">3'(2'),5'-bisphosphate nucleotidase CysQ</fullName>
    </submittedName>
</protein>
<organism evidence="5 6">
    <name type="scientific">Fuscibacter oryzae</name>
    <dbReference type="NCBI Taxonomy" id="2803939"/>
    <lineage>
        <taxon>Bacteria</taxon>
        <taxon>Pseudomonadati</taxon>
        <taxon>Pseudomonadota</taxon>
        <taxon>Alphaproteobacteria</taxon>
        <taxon>Rhodobacterales</taxon>
        <taxon>Paracoccaceae</taxon>
        <taxon>Fuscibacter</taxon>
    </lineage>
</organism>
<feature type="binding site" evidence="4">
    <location>
        <position position="204"/>
    </location>
    <ligand>
        <name>Mg(2+)</name>
        <dbReference type="ChEBI" id="CHEBI:18420"/>
        <label>1</label>
        <note>catalytic</note>
    </ligand>
</feature>
<reference evidence="5" key="1">
    <citation type="submission" date="2021-01" db="EMBL/GenBank/DDBJ databases">
        <title>Genome seq and assembly of Tabrizicola sp. KVB23.</title>
        <authorList>
            <person name="Chhetri G."/>
        </authorList>
    </citation>
    <scope>NUCLEOTIDE SEQUENCE</scope>
    <source>
        <strain evidence="5">KVB23</strain>
    </source>
</reference>
<dbReference type="PANTHER" id="PTHR20854:SF4">
    <property type="entry name" value="INOSITOL-1-MONOPHOSPHATASE-RELATED"/>
    <property type="match status" value="1"/>
</dbReference>
<dbReference type="PRINTS" id="PR00377">
    <property type="entry name" value="IMPHPHTASES"/>
</dbReference>
<feature type="binding site" evidence="4">
    <location>
        <position position="84"/>
    </location>
    <ligand>
        <name>Mg(2+)</name>
        <dbReference type="ChEBI" id="CHEBI:18420"/>
        <label>1</label>
        <note>catalytic</note>
    </ligand>
</feature>
<dbReference type="CDD" id="cd01638">
    <property type="entry name" value="CysQ"/>
    <property type="match status" value="1"/>
</dbReference>
<dbReference type="GO" id="GO:0046872">
    <property type="term" value="F:metal ion binding"/>
    <property type="evidence" value="ECO:0007669"/>
    <property type="project" value="UniProtKB-KW"/>
</dbReference>
<feature type="binding site" evidence="4">
    <location>
        <position position="66"/>
    </location>
    <ligand>
        <name>Mg(2+)</name>
        <dbReference type="ChEBI" id="CHEBI:18420"/>
        <label>1</label>
        <note>catalytic</note>
    </ligand>
</feature>
<dbReference type="Proteomes" id="UP000619033">
    <property type="component" value="Unassembled WGS sequence"/>
</dbReference>
<name>A0A8J7SWP0_9RHOB</name>
<dbReference type="EMBL" id="JAESVP010000006">
    <property type="protein sequence ID" value="MBL4929139.1"/>
    <property type="molecule type" value="Genomic_DNA"/>
</dbReference>
<evidence type="ECO:0000256" key="1">
    <source>
        <dbReference type="ARBA" id="ARBA00009759"/>
    </source>
</evidence>
<dbReference type="AlphaFoldDB" id="A0A8J7SWP0"/>
<evidence type="ECO:0000256" key="4">
    <source>
        <dbReference type="PIRSR" id="PIRSR600760-2"/>
    </source>
</evidence>
<dbReference type="SUPFAM" id="SSF56655">
    <property type="entry name" value="Carbohydrate phosphatase"/>
    <property type="match status" value="1"/>
</dbReference>
<keyword evidence="3 4" id="KW-0460">Magnesium</keyword>
<dbReference type="GO" id="GO:0046854">
    <property type="term" value="P:phosphatidylinositol phosphate biosynthetic process"/>
    <property type="evidence" value="ECO:0007669"/>
    <property type="project" value="InterPro"/>
</dbReference>
<evidence type="ECO:0000313" key="6">
    <source>
        <dbReference type="Proteomes" id="UP000619033"/>
    </source>
</evidence>
<evidence type="ECO:0000313" key="5">
    <source>
        <dbReference type="EMBL" id="MBL4929139.1"/>
    </source>
</evidence>
<comment type="caution">
    <text evidence="5">The sequence shown here is derived from an EMBL/GenBank/DDBJ whole genome shotgun (WGS) entry which is preliminary data.</text>
</comment>
<evidence type="ECO:0000256" key="3">
    <source>
        <dbReference type="ARBA" id="ARBA00022842"/>
    </source>
</evidence>
<dbReference type="Gene3D" id="3.30.540.10">
    <property type="entry name" value="Fructose-1,6-Bisphosphatase, subunit A, domain 1"/>
    <property type="match status" value="1"/>
</dbReference>
<evidence type="ECO:0000256" key="2">
    <source>
        <dbReference type="ARBA" id="ARBA00022723"/>
    </source>
</evidence>